<evidence type="ECO:0008006" key="3">
    <source>
        <dbReference type="Google" id="ProtNLM"/>
    </source>
</evidence>
<gene>
    <name evidence="1" type="ORF">TIFTF001_000195</name>
</gene>
<dbReference type="AlphaFoldDB" id="A0AA88CNN2"/>
<evidence type="ECO:0000313" key="1">
    <source>
        <dbReference type="EMBL" id="GMN23636.1"/>
    </source>
</evidence>
<dbReference type="Proteomes" id="UP001187192">
    <property type="component" value="Unassembled WGS sequence"/>
</dbReference>
<reference evidence="1" key="1">
    <citation type="submission" date="2023-07" db="EMBL/GenBank/DDBJ databases">
        <title>draft genome sequence of fig (Ficus carica).</title>
        <authorList>
            <person name="Takahashi T."/>
            <person name="Nishimura K."/>
        </authorList>
    </citation>
    <scope>NUCLEOTIDE SEQUENCE</scope>
</reference>
<dbReference type="Gene3D" id="1.25.40.10">
    <property type="entry name" value="Tetratricopeptide repeat domain"/>
    <property type="match status" value="2"/>
</dbReference>
<dbReference type="EMBL" id="BTGU01000001">
    <property type="protein sequence ID" value="GMN23636.1"/>
    <property type="molecule type" value="Genomic_DNA"/>
</dbReference>
<name>A0AA88CNN2_FICCA</name>
<organism evidence="1 2">
    <name type="scientific">Ficus carica</name>
    <name type="common">Common fig</name>
    <dbReference type="NCBI Taxonomy" id="3494"/>
    <lineage>
        <taxon>Eukaryota</taxon>
        <taxon>Viridiplantae</taxon>
        <taxon>Streptophyta</taxon>
        <taxon>Embryophyta</taxon>
        <taxon>Tracheophyta</taxon>
        <taxon>Spermatophyta</taxon>
        <taxon>Magnoliopsida</taxon>
        <taxon>eudicotyledons</taxon>
        <taxon>Gunneridae</taxon>
        <taxon>Pentapetalae</taxon>
        <taxon>rosids</taxon>
        <taxon>fabids</taxon>
        <taxon>Rosales</taxon>
        <taxon>Moraceae</taxon>
        <taxon>Ficeae</taxon>
        <taxon>Ficus</taxon>
    </lineage>
</organism>
<dbReference type="PANTHER" id="PTHR47880">
    <property type="entry name" value="OS05G0353300 PROTEIN"/>
    <property type="match status" value="1"/>
</dbReference>
<sequence length="518" mass="58942">MASVQGFTPLTELCFPSSSRNSLHRNRIFLCRIDENLRRRTCPAICCKQQSPNFIPAAKPSKLREFRLFKSVQLDQFLTSDDEDEMGEGFFEAIEELERMTREPSDVLEEMNDRLSARELQLVLVYFSQEGRDSWCALEVFEWLRKENRVDKETMELMVTLMCSWVKKLIEGEHEVGDVVDLLVDMDCVGLRPGFSMMEKVISLYWEMGEKERAVSFVKEVLRRGIARFEDDGEAPKGGPTGYLAWKMMVEGNYMDAVKLVVDIRESGLKPEVYSYLIAMTAVVKELNEFAKNLRKLKGFEKAGLTAELDKENAELVEKYQSDLLTDGVRLSNWVIQEGITSLNGVVHERLLAMYICAGRGIEAERQLWEMKLVGKEADGDLYDIVLAICASQKEGSSIARLLTRVDVSSSLRKRKSLSWLLRGYIKGGHFDNAAETVVKMLNLGLCPEYLDRAAVLQGLRKRIEGPGSVETYLKLCKRLSDDNLIGPCLLYLERLNQGILFQWVPSIFPSILFDGAI</sequence>
<dbReference type="PANTHER" id="PTHR47880:SF1">
    <property type="entry name" value="OS05G0353300 PROTEIN"/>
    <property type="match status" value="1"/>
</dbReference>
<proteinExistence type="predicted"/>
<protein>
    <recommendedName>
        <fullName evidence="3">Pentatricopeptide repeat-containing protein</fullName>
    </recommendedName>
</protein>
<keyword evidence="2" id="KW-1185">Reference proteome</keyword>
<dbReference type="InterPro" id="IPR011990">
    <property type="entry name" value="TPR-like_helical_dom_sf"/>
</dbReference>
<comment type="caution">
    <text evidence="1">The sequence shown here is derived from an EMBL/GenBank/DDBJ whole genome shotgun (WGS) entry which is preliminary data.</text>
</comment>
<accession>A0AA88CNN2</accession>
<evidence type="ECO:0000313" key="2">
    <source>
        <dbReference type="Proteomes" id="UP001187192"/>
    </source>
</evidence>